<dbReference type="InterPro" id="IPR013320">
    <property type="entry name" value="ConA-like_dom_sf"/>
</dbReference>
<name>A0ABT6GVB4_MYCGU</name>
<evidence type="ECO:0000313" key="8">
    <source>
        <dbReference type="Proteomes" id="UP001154266"/>
    </source>
</evidence>
<evidence type="ECO:0000256" key="3">
    <source>
        <dbReference type="ARBA" id="ARBA00022801"/>
    </source>
</evidence>
<dbReference type="EMBL" id="JAKZMO010000017">
    <property type="protein sequence ID" value="MDG5485054.1"/>
    <property type="molecule type" value="Genomic_DNA"/>
</dbReference>
<dbReference type="SUPFAM" id="SSF49899">
    <property type="entry name" value="Concanavalin A-like lectins/glucanases"/>
    <property type="match status" value="1"/>
</dbReference>
<keyword evidence="2" id="KW-0479">Metal-binding</keyword>
<dbReference type="Proteomes" id="UP001154266">
    <property type="component" value="Unassembled WGS sequence"/>
</dbReference>
<accession>A0ABT6GVB4</accession>
<dbReference type="CDD" id="cd16025">
    <property type="entry name" value="PAS_like"/>
    <property type="match status" value="1"/>
</dbReference>
<comment type="similarity">
    <text evidence="1">Belongs to the sulfatase family.</text>
</comment>
<dbReference type="PANTHER" id="PTHR42693">
    <property type="entry name" value="ARYLSULFATASE FAMILY MEMBER"/>
    <property type="match status" value="1"/>
</dbReference>
<keyword evidence="8" id="KW-1185">Reference proteome</keyword>
<feature type="domain" description="Sulfatase N-terminal" evidence="6">
    <location>
        <begin position="55"/>
        <end position="471"/>
    </location>
</feature>
<dbReference type="InterPro" id="IPR024607">
    <property type="entry name" value="Sulfatase_CS"/>
</dbReference>
<organism evidence="7 8">
    <name type="scientific">Mycolicibacterium gadium</name>
    <name type="common">Mycobacterium gadium</name>
    <dbReference type="NCBI Taxonomy" id="1794"/>
    <lineage>
        <taxon>Bacteria</taxon>
        <taxon>Bacillati</taxon>
        <taxon>Actinomycetota</taxon>
        <taxon>Actinomycetes</taxon>
        <taxon>Mycobacteriales</taxon>
        <taxon>Mycobacteriaceae</taxon>
        <taxon>Mycolicibacterium</taxon>
    </lineage>
</organism>
<dbReference type="RefSeq" id="WP_278222485.1">
    <property type="nucleotide sequence ID" value="NZ_JAKZMO010000017.1"/>
</dbReference>
<evidence type="ECO:0000256" key="4">
    <source>
        <dbReference type="ARBA" id="ARBA00022837"/>
    </source>
</evidence>
<sequence>MPSSSNDGPAESPALRRDILPIPDPQHVGLTTYDAKDPDTAYPPITALRPPAGAPNVLIVLIDDVGFGASSAFGGPCNTPVAERLAANGLKLSRFHTTALCSPTRQAMLTGRNHHSVGMGGVTEIATSAPGYSSVRPKDKAPIAETLRLNGYSTSQFGKCHEVPVWEVSPVGPFQQWPTGSGFEHFYGFIGGEANQYYPGLYEGTKPVEPEKTPEEGYTLTEDLADRAITWVRQQQALTPDKPFFMYFAPGATHAPHHVPKEWSDKYQGKFDDGWDVLREQVLPKQKALGVVPESAELTPRHDEIPAWDDMPAELKPVLARQMEIYAGFLEQTDHEVGRVIDAIEDLGALDNTLIYYIIGDNGASAEGTPNGCFNEMCTLNGLAGIETPEFLLSKIDDFGTPDAYNHYAVGWAHALCAPYQWTKQVASHWGGTRNGTIVHWPNGIAAKGETRDQFHHVIDVAPTILDAANIPAPTIVNSIQQAPLEGVSMLPTLVDGDAPENHEVQYFEMFGNRGIYHKGWTAVTKHRTPWLTTQPALEDDVWELYGPDDWTQAHDLAAENPKKLAELQRLWLIEATKYNVLPIDDRSFERFNADLAGRPKLISGDTQTLFSGMRLLENCVVNIKNKSHSVTARVTVPEGGATGVVVSQGGGVGGWCLYAHEGRLKYCYNFFGIEYFFVTADEPIPAGDHELRMEFTYDGGGLAKGGDVILYYDGTSVGKGRVERTEPMAFSADEACDVGSDTGSPTSPDYGPHGNKFNGAIDRVIIDIGQDSHDHLVTAEDKLNIAMSRQ</sequence>
<keyword evidence="3" id="KW-0378">Hydrolase</keyword>
<dbReference type="Pfam" id="PF00884">
    <property type="entry name" value="Sulfatase"/>
    <property type="match status" value="1"/>
</dbReference>
<keyword evidence="4" id="KW-0106">Calcium</keyword>
<feature type="region of interest" description="Disordered" evidence="5">
    <location>
        <begin position="1"/>
        <end position="36"/>
    </location>
</feature>
<dbReference type="InterPro" id="IPR000917">
    <property type="entry name" value="Sulfatase_N"/>
</dbReference>
<evidence type="ECO:0000259" key="6">
    <source>
        <dbReference type="Pfam" id="PF00884"/>
    </source>
</evidence>
<dbReference type="PROSITE" id="PS00523">
    <property type="entry name" value="SULFATASE_1"/>
    <property type="match status" value="1"/>
</dbReference>
<evidence type="ECO:0000256" key="5">
    <source>
        <dbReference type="SAM" id="MobiDB-lite"/>
    </source>
</evidence>
<dbReference type="Gene3D" id="3.30.1120.10">
    <property type="match status" value="1"/>
</dbReference>
<dbReference type="InterPro" id="IPR017850">
    <property type="entry name" value="Alkaline_phosphatase_core_sf"/>
</dbReference>
<protein>
    <submittedName>
        <fullName evidence="7">Arylsulfatase</fullName>
    </submittedName>
</protein>
<dbReference type="PANTHER" id="PTHR42693:SF43">
    <property type="entry name" value="BLL2667 PROTEIN"/>
    <property type="match status" value="1"/>
</dbReference>
<dbReference type="SUPFAM" id="SSF53649">
    <property type="entry name" value="Alkaline phosphatase-like"/>
    <property type="match status" value="1"/>
</dbReference>
<reference evidence="7" key="1">
    <citation type="journal article" date="2023" name="Environ. Microbiol.">
        <title>The 2-methylpropene degradation pathway in Mycobacteriaceae family strains.</title>
        <authorList>
            <person name="Helbich S."/>
            <person name="Barrantes I."/>
            <person name="Dos Anjos Borges L.G."/>
            <person name="Pieper D.H."/>
            <person name="Vainshtein Y."/>
            <person name="Sohn K."/>
            <person name="Engesser K.H."/>
        </authorList>
    </citation>
    <scope>NUCLEOTIDE SEQUENCE</scope>
    <source>
        <strain evidence="7">IBE100</strain>
    </source>
</reference>
<gene>
    <name evidence="7" type="ORF">MNO81_19840</name>
</gene>
<evidence type="ECO:0000313" key="7">
    <source>
        <dbReference type="EMBL" id="MDG5485054.1"/>
    </source>
</evidence>
<evidence type="ECO:0000256" key="2">
    <source>
        <dbReference type="ARBA" id="ARBA00022723"/>
    </source>
</evidence>
<evidence type="ECO:0000256" key="1">
    <source>
        <dbReference type="ARBA" id="ARBA00008779"/>
    </source>
</evidence>
<proteinExistence type="inferred from homology"/>
<dbReference type="InterPro" id="IPR050738">
    <property type="entry name" value="Sulfatase"/>
</dbReference>
<dbReference type="Gene3D" id="3.40.720.10">
    <property type="entry name" value="Alkaline Phosphatase, subunit A"/>
    <property type="match status" value="1"/>
</dbReference>
<comment type="caution">
    <text evidence="7">The sequence shown here is derived from an EMBL/GenBank/DDBJ whole genome shotgun (WGS) entry which is preliminary data.</text>
</comment>